<accession>A0ACC0F5B7</accession>
<protein>
    <submittedName>
        <fullName evidence="1">Uncharacterized protein</fullName>
    </submittedName>
</protein>
<sequence>MEATPLTYLHHHQAPPTFEHNKGSKQQPNWLDHLPAFFSFSQAQDHNTCSPPSQSTLTLERLVATKALFSSEKHVKVASNASLTKALKDLPALPPIFLHQDLEEEVWSRQDLIHFFEGLPTSGRR</sequence>
<keyword evidence="2" id="KW-1185">Reference proteome</keyword>
<proteinExistence type="predicted"/>
<organism evidence="1 2">
    <name type="scientific">Camellia lanceoleosa</name>
    <dbReference type="NCBI Taxonomy" id="1840588"/>
    <lineage>
        <taxon>Eukaryota</taxon>
        <taxon>Viridiplantae</taxon>
        <taxon>Streptophyta</taxon>
        <taxon>Embryophyta</taxon>
        <taxon>Tracheophyta</taxon>
        <taxon>Spermatophyta</taxon>
        <taxon>Magnoliopsida</taxon>
        <taxon>eudicotyledons</taxon>
        <taxon>Gunneridae</taxon>
        <taxon>Pentapetalae</taxon>
        <taxon>asterids</taxon>
        <taxon>Ericales</taxon>
        <taxon>Theaceae</taxon>
        <taxon>Camellia</taxon>
    </lineage>
</organism>
<name>A0ACC0F5B7_9ERIC</name>
<comment type="caution">
    <text evidence="1">The sequence shown here is derived from an EMBL/GenBank/DDBJ whole genome shotgun (WGS) entry which is preliminary data.</text>
</comment>
<gene>
    <name evidence="1" type="ORF">LOK49_LG15G00808</name>
</gene>
<evidence type="ECO:0000313" key="2">
    <source>
        <dbReference type="Proteomes" id="UP001060215"/>
    </source>
</evidence>
<dbReference type="Proteomes" id="UP001060215">
    <property type="component" value="Chromosome 11"/>
</dbReference>
<reference evidence="1 2" key="1">
    <citation type="journal article" date="2022" name="Plant J.">
        <title>Chromosome-level genome of Camellia lanceoleosa provides a valuable resource for understanding genome evolution and self-incompatibility.</title>
        <authorList>
            <person name="Gong W."/>
            <person name="Xiao S."/>
            <person name="Wang L."/>
            <person name="Liao Z."/>
            <person name="Chang Y."/>
            <person name="Mo W."/>
            <person name="Hu G."/>
            <person name="Li W."/>
            <person name="Zhao G."/>
            <person name="Zhu H."/>
            <person name="Hu X."/>
            <person name="Ji K."/>
            <person name="Xiang X."/>
            <person name="Song Q."/>
            <person name="Yuan D."/>
            <person name="Jin S."/>
            <person name="Zhang L."/>
        </authorList>
    </citation>
    <scope>NUCLEOTIDE SEQUENCE [LARGE SCALE GENOMIC DNA]</scope>
    <source>
        <strain evidence="1">SQ_2022a</strain>
    </source>
</reference>
<dbReference type="EMBL" id="CM045768">
    <property type="protein sequence ID" value="KAI7982671.1"/>
    <property type="molecule type" value="Genomic_DNA"/>
</dbReference>
<evidence type="ECO:0000313" key="1">
    <source>
        <dbReference type="EMBL" id="KAI7982671.1"/>
    </source>
</evidence>